<feature type="transmembrane region" description="Helical" evidence="2">
    <location>
        <begin position="21"/>
        <end position="38"/>
    </location>
</feature>
<proteinExistence type="predicted"/>
<keyword evidence="2" id="KW-1133">Transmembrane helix</keyword>
<feature type="transmembrane region" description="Helical" evidence="2">
    <location>
        <begin position="478"/>
        <end position="501"/>
    </location>
</feature>
<keyword evidence="2" id="KW-0472">Membrane</keyword>
<protein>
    <submittedName>
        <fullName evidence="3">Uncharacterized protein</fullName>
    </submittedName>
</protein>
<feature type="transmembrane region" description="Helical" evidence="2">
    <location>
        <begin position="507"/>
        <end position="526"/>
    </location>
</feature>
<dbReference type="AlphaFoldDB" id="A0A1Y2K1P9"/>
<feature type="transmembrane region" description="Helical" evidence="2">
    <location>
        <begin position="291"/>
        <end position="312"/>
    </location>
</feature>
<dbReference type="RefSeq" id="WP_085444433.1">
    <property type="nucleotide sequence ID" value="NZ_LVJN01000020.1"/>
</dbReference>
<name>A0A1Y2K1P9_9PROT</name>
<organism evidence="3 4">
    <name type="scientific">Magnetofaba australis IT-1</name>
    <dbReference type="NCBI Taxonomy" id="1434232"/>
    <lineage>
        <taxon>Bacteria</taxon>
        <taxon>Pseudomonadati</taxon>
        <taxon>Pseudomonadota</taxon>
        <taxon>Magnetococcia</taxon>
        <taxon>Magnetococcales</taxon>
        <taxon>Magnetococcaceae</taxon>
        <taxon>Magnetofaba</taxon>
    </lineage>
</organism>
<accession>A0A1Y2K1P9</accession>
<keyword evidence="2" id="KW-0812">Transmembrane</keyword>
<evidence type="ECO:0000256" key="1">
    <source>
        <dbReference type="SAM" id="MobiDB-lite"/>
    </source>
</evidence>
<feature type="transmembrane region" description="Helical" evidence="2">
    <location>
        <begin position="98"/>
        <end position="119"/>
    </location>
</feature>
<feature type="transmembrane region" description="Helical" evidence="2">
    <location>
        <begin position="159"/>
        <end position="177"/>
    </location>
</feature>
<dbReference type="STRING" id="1434232.MAIT1_01994"/>
<evidence type="ECO:0000313" key="3">
    <source>
        <dbReference type="EMBL" id="OSM01928.1"/>
    </source>
</evidence>
<feature type="transmembrane region" description="Helical" evidence="2">
    <location>
        <begin position="448"/>
        <end position="466"/>
    </location>
</feature>
<dbReference type="EMBL" id="LVJN01000020">
    <property type="protein sequence ID" value="OSM01928.1"/>
    <property type="molecule type" value="Genomic_DNA"/>
</dbReference>
<feature type="transmembrane region" description="Helical" evidence="2">
    <location>
        <begin position="125"/>
        <end position="147"/>
    </location>
</feature>
<comment type="caution">
    <text evidence="3">The sequence shown here is derived from an EMBL/GenBank/DDBJ whole genome shotgun (WGS) entry which is preliminary data.</text>
</comment>
<feature type="transmembrane region" description="Helical" evidence="2">
    <location>
        <begin position="324"/>
        <end position="350"/>
    </location>
</feature>
<evidence type="ECO:0000313" key="4">
    <source>
        <dbReference type="Proteomes" id="UP000194003"/>
    </source>
</evidence>
<feature type="transmembrane region" description="Helical" evidence="2">
    <location>
        <begin position="362"/>
        <end position="380"/>
    </location>
</feature>
<feature type="region of interest" description="Disordered" evidence="1">
    <location>
        <begin position="744"/>
        <end position="769"/>
    </location>
</feature>
<gene>
    <name evidence="3" type="ORF">MAIT1_01994</name>
</gene>
<sequence length="769" mass="85384">MILVSTPIPQEGAAPPRRQRLAHALLLTLLLLGVSLALRGLHLWPDQFDQPGWRYPLYHLLRVILLLLLFPLLYGAGRLLLPRPARLLSPRLDRFSHFLACATTGMAAISLLFAGLGMASLYYPATFLTVGAGLAAWSGWVAHEIAAPMRRWLQAQSPLTWGLLAVSVALLVDYAMAEMLALRLENNDVPGSYLPFQDEVLHQTHGFWPTFRLPMFAVMRGAGWSFFVMGLSDHLSASLAGFAALLLLLLLLVRLGAGLCGSLRIAWLGVILLCLWPQGPQAELNLYKTHVIIAAFLVAACYWLILLLNHAAARQSLPVRGAMLTLMAMVVLYPAYLLLLTPLLGWTWLLARWRGWTAARRAAIQGLLWSAAAWGAAIAYNSLTLGHPDLTFERFDALADVARFSEHSSLFIWKLQRVLQGDFLLHAPTWESLATGAGHVLDGSLWRWRPLAILALLGAALLWSALTPRRDGAAEIDLTAWIVLPGFLGSAALALLLNHAVVFRATGFRFAFSLLALLWLSGYVAGRVSDRGQRRRMAGAILLLLALPQPQWPPLRAWDWDFVRGRESFLSVIERQWPGTREAWRLQRMIDPERRILMLNWRPGALMLPGGAYQRPWQNPAMPDLPYLMFAEPAQGRAALLRAGIDVASVDLRAPQVFIASSPLFHPAALRDNFRLLAPLPDADAERVLLTLRADEGEALSEAFLARYDRFFHQGGVALREFDHLYALGQCLWRMAQEPGQPGTDIGGAQNFLASPQQRQACRRQLSPP</sequence>
<reference evidence="3 4" key="1">
    <citation type="journal article" date="2016" name="BMC Genomics">
        <title>Combined genomic and structural analyses of a cultured magnetotactic bacterium reveals its niche adaptation to a dynamic environment.</title>
        <authorList>
            <person name="Araujo A.C."/>
            <person name="Morillo V."/>
            <person name="Cypriano J."/>
            <person name="Teixeira L.C."/>
            <person name="Leao P."/>
            <person name="Lyra S."/>
            <person name="Almeida L.G."/>
            <person name="Bazylinski D.A."/>
            <person name="Vasconcellos A.T."/>
            <person name="Abreu F."/>
            <person name="Lins U."/>
        </authorList>
    </citation>
    <scope>NUCLEOTIDE SEQUENCE [LARGE SCALE GENOMIC DNA]</scope>
    <source>
        <strain evidence="3 4">IT-1</strain>
    </source>
</reference>
<feature type="transmembrane region" description="Helical" evidence="2">
    <location>
        <begin position="58"/>
        <end position="77"/>
    </location>
</feature>
<keyword evidence="4" id="KW-1185">Reference proteome</keyword>
<evidence type="ECO:0000256" key="2">
    <source>
        <dbReference type="SAM" id="Phobius"/>
    </source>
</evidence>
<dbReference type="Proteomes" id="UP000194003">
    <property type="component" value="Unassembled WGS sequence"/>
</dbReference>
<feature type="transmembrane region" description="Helical" evidence="2">
    <location>
        <begin position="239"/>
        <end position="257"/>
    </location>
</feature>